<proteinExistence type="predicted"/>
<dbReference type="EMBL" id="JAAAIP010000611">
    <property type="protein sequence ID" value="KAG0314459.1"/>
    <property type="molecule type" value="Genomic_DNA"/>
</dbReference>
<organism evidence="1 2">
    <name type="scientific">Dissophora globulifera</name>
    <dbReference type="NCBI Taxonomy" id="979702"/>
    <lineage>
        <taxon>Eukaryota</taxon>
        <taxon>Fungi</taxon>
        <taxon>Fungi incertae sedis</taxon>
        <taxon>Mucoromycota</taxon>
        <taxon>Mortierellomycotina</taxon>
        <taxon>Mortierellomycetes</taxon>
        <taxon>Mortierellales</taxon>
        <taxon>Mortierellaceae</taxon>
        <taxon>Dissophora</taxon>
    </lineage>
</organism>
<dbReference type="Gene3D" id="3.80.10.10">
    <property type="entry name" value="Ribonuclease Inhibitor"/>
    <property type="match status" value="2"/>
</dbReference>
<accession>A0A9P6UNV7</accession>
<evidence type="ECO:0000313" key="2">
    <source>
        <dbReference type="Proteomes" id="UP000738325"/>
    </source>
</evidence>
<dbReference type="Proteomes" id="UP000738325">
    <property type="component" value="Unassembled WGS sequence"/>
</dbReference>
<gene>
    <name evidence="1" type="ORF">BGZ99_008130</name>
</gene>
<comment type="caution">
    <text evidence="1">The sequence shown here is derived from an EMBL/GenBank/DDBJ whole genome shotgun (WGS) entry which is preliminary data.</text>
</comment>
<dbReference type="SUPFAM" id="SSF52047">
    <property type="entry name" value="RNI-like"/>
    <property type="match status" value="1"/>
</dbReference>
<protein>
    <submittedName>
        <fullName evidence="1">Uncharacterized protein</fullName>
    </submittedName>
</protein>
<reference evidence="1" key="1">
    <citation type="journal article" date="2020" name="Fungal Divers.">
        <title>Resolving the Mortierellaceae phylogeny through synthesis of multi-gene phylogenetics and phylogenomics.</title>
        <authorList>
            <person name="Vandepol N."/>
            <person name="Liber J."/>
            <person name="Desiro A."/>
            <person name="Na H."/>
            <person name="Kennedy M."/>
            <person name="Barry K."/>
            <person name="Grigoriev I.V."/>
            <person name="Miller A.N."/>
            <person name="O'Donnell K."/>
            <person name="Stajich J.E."/>
            <person name="Bonito G."/>
        </authorList>
    </citation>
    <scope>NUCLEOTIDE SEQUENCE</scope>
    <source>
        <strain evidence="1">REB-010B</strain>
    </source>
</reference>
<dbReference type="OrthoDB" id="2384135at2759"/>
<dbReference type="InterPro" id="IPR032675">
    <property type="entry name" value="LRR_dom_sf"/>
</dbReference>
<name>A0A9P6UNV7_9FUNG</name>
<sequence>MDALREFHRTRIRTRLRTRTASADDADDAASPASSAVAKALAIPELVSLVANFVPPRSWPAMSQVSKSFLSAAQPLMWKTITCSRSSAFDQIHLFLHKNAHLVYTLDLTALDQGAMWELSQDLPISSYPNLTSLSLYDCSFTAEQLTGILGKLPRLRSIDIRTHQRLQLLNLHPLHILSPWQQLESIAFTQDSVKPPPVQRDTNIFQSWPRLRKLHIASWVLGEVQGSLLLLQDLVLSSFVDLESLTLETVYGWGGTTLQHMIKNSHRLCSLALMDCDFSGSSLASISSTLSRLVSLKIHFCENISQQDLTCVIQASPYIHCLDISMVPLGVGISGQHAVTHLSLTLLSLTGCVLSFDILKEVVIQCRGLLRLRVETIHGPGSVSTLFEGKPWRCRNLEELVLEGMQWRSHEFKDEELRRKALIAMWSTLAGLKRLRVLTLTHQSSLEIQSKAYGWEQLVALSRLEQLCLMGDGKWRFEDVLCISENFPWLEQLRYLDTEMSTPLWAWLRRNRPDVRLLEADP</sequence>
<evidence type="ECO:0000313" key="1">
    <source>
        <dbReference type="EMBL" id="KAG0314459.1"/>
    </source>
</evidence>
<dbReference type="AlphaFoldDB" id="A0A9P6UNV7"/>
<keyword evidence="2" id="KW-1185">Reference proteome</keyword>